<evidence type="ECO:0000313" key="1">
    <source>
        <dbReference type="EMBL" id="NWN46141.1"/>
    </source>
</evidence>
<dbReference type="Proteomes" id="UP000568109">
    <property type="component" value="Unassembled WGS sequence"/>
</dbReference>
<dbReference type="AlphaFoldDB" id="A0A851HDH2"/>
<dbReference type="EMBL" id="JABUOH010000067">
    <property type="protein sequence ID" value="NWN46141.1"/>
    <property type="molecule type" value="Genomic_DNA"/>
</dbReference>
<organism evidence="1 2">
    <name type="scientific">Candidatus Phytoplasma pruni</name>
    <dbReference type="NCBI Taxonomy" id="479893"/>
    <lineage>
        <taxon>Bacteria</taxon>
        <taxon>Bacillati</taxon>
        <taxon>Mycoplasmatota</taxon>
        <taxon>Mollicutes</taxon>
        <taxon>Acholeplasmatales</taxon>
        <taxon>Acholeplasmataceae</taxon>
        <taxon>Candidatus Phytoplasma</taxon>
        <taxon>16SrIII (X-disease group)</taxon>
    </lineage>
</organism>
<accession>A0A851HDH2</accession>
<name>A0A851HDH2_9MOLU</name>
<protein>
    <submittedName>
        <fullName evidence="1">Uncharacterized protein</fullName>
    </submittedName>
</protein>
<reference evidence="1 2" key="1">
    <citation type="submission" date="2020-06" db="EMBL/GenBank/DDBJ databases">
        <title>Draft genome sequence of Candidatus Phytoplasma pruni (X-disease group, subgroup 16SrIII-B) strain ChTDIII from Argentina.</title>
        <authorList>
            <person name="Fernandez F.D."/>
            <person name="Zuebert C."/>
            <person name="Huettel B."/>
            <person name="Kube M."/>
            <person name="Conci L.R."/>
        </authorList>
    </citation>
    <scope>NUCLEOTIDE SEQUENCE [LARGE SCALE GENOMIC DNA]</scope>
    <source>
        <strain evidence="1 2">ChTDIII</strain>
    </source>
</reference>
<dbReference type="Gene3D" id="3.40.190.10">
    <property type="entry name" value="Periplasmic binding protein-like II"/>
    <property type="match status" value="1"/>
</dbReference>
<comment type="caution">
    <text evidence="1">The sequence shown here is derived from an EMBL/GenBank/DDBJ whole genome shotgun (WGS) entry which is preliminary data.</text>
</comment>
<dbReference type="RefSeq" id="WP_178734594.1">
    <property type="nucleotide sequence ID" value="NZ_JABUOH010000067.1"/>
</dbReference>
<gene>
    <name evidence="1" type="ORF">HR065_03580</name>
</gene>
<keyword evidence="2" id="KW-1185">Reference proteome</keyword>
<dbReference type="SUPFAM" id="SSF53850">
    <property type="entry name" value="Periplasmic binding protein-like II"/>
    <property type="match status" value="1"/>
</dbReference>
<sequence length="623" mass="73879">MRKITFNPDNTYKKAVNVLPYHLNPILNLNSKGNINNEKKLQKEITNFLKIPFINIEPNFNKVPEIKINSSHFNQKFSSSLCKKVKYKNKENQELETDLDQEPDFFQKAHKIFPSSVVLTLKNNLKFSNNEKITKDTIKNNLKFYLNKEKSKMTSEHKSYFWILKLKNALNYYRNPRFLANNSLKFFQEEENDDFQFGLIFEEEYISDNSLMDIIKWLNEIVLIPDAVLDQKNDFDTYGTPQNPLISYGNYVINQYIPEEGLLLSKRTDLDDKARMENILYKVYLDEKSKIKDFENGLLNELELTEEKDKHKYKQFATVPKNQQTILFLNQGPRHDDRLMMDENIKKTVPSIVSDNNFQKVLNQLIRQKVEPNFIASVEKKTNLFDYQLSDEILNIKDTLEKSYLLWKSKNPSSDLIVLDLVIEKNDIRKKELADFIKKELENSLNTETLQKIKINVLMSEFNERAGVFLEEFQKTYDLLIADVFLEESDDFLITYYLSLLDKMNVSDNVLFEYAQLPTEQQTVLSKILKISSNHLGITEIEQCYENYHKNKNKISVSEMQIVSIFFETLKKFIKEEIINKNNSVYVLFENYKYIAYQNLQSQYFEYYEKLDDIKIRYFSLKK</sequence>
<evidence type="ECO:0000313" key="2">
    <source>
        <dbReference type="Proteomes" id="UP000568109"/>
    </source>
</evidence>
<proteinExistence type="predicted"/>